<keyword evidence="1" id="KW-0472">Membrane</keyword>
<evidence type="ECO:0000313" key="3">
    <source>
        <dbReference type="Proteomes" id="UP000290608"/>
    </source>
</evidence>
<comment type="caution">
    <text evidence="2">The sequence shown here is derived from an EMBL/GenBank/DDBJ whole genome shotgun (WGS) entry which is preliminary data.</text>
</comment>
<accession>A0A4Q0PC54</accession>
<keyword evidence="1" id="KW-1133">Transmembrane helix</keyword>
<evidence type="ECO:0008006" key="4">
    <source>
        <dbReference type="Google" id="ProtNLM"/>
    </source>
</evidence>
<sequence>MRFDITHTAFYIDDNQKQNNQLIGLVLSLNLFSSGVSLLNNYTEGISLRNLISFVLVVISIGLILYFWKKKTSKTTIDLSEIEFLAEKSLFGKSYCYLKLADGKIRELESPQTETGIKDFKNQFLDQNIVIKNLYFFKFI</sequence>
<feature type="transmembrane region" description="Helical" evidence="1">
    <location>
        <begin position="51"/>
        <end position="68"/>
    </location>
</feature>
<gene>
    <name evidence="2" type="ORF">DSL99_3760</name>
</gene>
<keyword evidence="1" id="KW-0812">Transmembrane</keyword>
<evidence type="ECO:0000256" key="1">
    <source>
        <dbReference type="SAM" id="Phobius"/>
    </source>
</evidence>
<dbReference type="EMBL" id="QOVL01000026">
    <property type="protein sequence ID" value="RXG24118.1"/>
    <property type="molecule type" value="Genomic_DNA"/>
</dbReference>
<dbReference type="RefSeq" id="WP_073100886.1">
    <property type="nucleotide sequence ID" value="NZ_QOVL01000026.1"/>
</dbReference>
<feature type="transmembrane region" description="Helical" evidence="1">
    <location>
        <begin position="21"/>
        <end position="39"/>
    </location>
</feature>
<protein>
    <recommendedName>
        <fullName evidence="4">PH (Pleckstrin Homology) domain-containing protein</fullName>
    </recommendedName>
</protein>
<dbReference type="AlphaFoldDB" id="A0A4Q0PC54"/>
<dbReference type="STRING" id="1122159.SAMN02745246_03899"/>
<dbReference type="Proteomes" id="UP000290608">
    <property type="component" value="Unassembled WGS sequence"/>
</dbReference>
<reference evidence="2 3" key="1">
    <citation type="submission" date="2018-07" db="EMBL/GenBank/DDBJ databases">
        <title>Leeuwenhoekiella genomics.</title>
        <authorList>
            <person name="Tahon G."/>
            <person name="Willems A."/>
        </authorList>
    </citation>
    <scope>NUCLEOTIDE SEQUENCE [LARGE SCALE GENOMIC DNA]</scope>
    <source>
        <strain evidence="2 3">LMG 1345</strain>
    </source>
</reference>
<organism evidence="2 3">
    <name type="scientific">Leeuwenhoekiella marinoflava</name>
    <dbReference type="NCBI Taxonomy" id="988"/>
    <lineage>
        <taxon>Bacteria</taxon>
        <taxon>Pseudomonadati</taxon>
        <taxon>Bacteroidota</taxon>
        <taxon>Flavobacteriia</taxon>
        <taxon>Flavobacteriales</taxon>
        <taxon>Flavobacteriaceae</taxon>
        <taxon>Leeuwenhoekiella</taxon>
    </lineage>
</organism>
<evidence type="ECO:0000313" key="2">
    <source>
        <dbReference type="EMBL" id="RXG24118.1"/>
    </source>
</evidence>
<name>A0A4Q0PC54_9FLAO</name>
<proteinExistence type="predicted"/>